<protein>
    <submittedName>
        <fullName evidence="2">Uncharacterized protein</fullName>
    </submittedName>
</protein>
<feature type="signal peptide" evidence="1">
    <location>
        <begin position="1"/>
        <end position="22"/>
    </location>
</feature>
<sequence>MIKLLHKILILGLLLVSVAAHAAETCGGIFAEDSYHKVALDSALKKAITPDGTVKGLSTKDLEFLVEKVFDQKQGQKYKPSHYWRKTAEERTLAVLERYIGEDVIHHGLLKYFEEHDLLVDKTRFYTKLQVINRSGLFNSAQAAWIAYSAALRGTPPIMLPEVFFKMKDMDKQTLLLKGLQSPEGKVIAKRYGLRQEAIRGYTLISKYYSRVAIAVLAYVVFNKTLAALDEDHKKESDDAFNAIKDKFEKMFGGGEIETKEDVLFDTVLEKFQKKFGRMPNSEEKNQICLKVYGNQGCP</sequence>
<gene>
    <name evidence="2" type="ORF">NWE73_03160</name>
</gene>
<organism evidence="2 3">
    <name type="scientific">Bdellovibrio svalbardensis</name>
    <dbReference type="NCBI Taxonomy" id="2972972"/>
    <lineage>
        <taxon>Bacteria</taxon>
        <taxon>Pseudomonadati</taxon>
        <taxon>Bdellovibrionota</taxon>
        <taxon>Bdellovibrionia</taxon>
        <taxon>Bdellovibrionales</taxon>
        <taxon>Pseudobdellovibrionaceae</taxon>
        <taxon>Bdellovibrio</taxon>
    </lineage>
</organism>
<comment type="caution">
    <text evidence="2">The sequence shown here is derived from an EMBL/GenBank/DDBJ whole genome shotgun (WGS) entry which is preliminary data.</text>
</comment>
<keyword evidence="1" id="KW-0732">Signal</keyword>
<evidence type="ECO:0000256" key="1">
    <source>
        <dbReference type="SAM" id="SignalP"/>
    </source>
</evidence>
<evidence type="ECO:0000313" key="3">
    <source>
        <dbReference type="Proteomes" id="UP001152321"/>
    </source>
</evidence>
<feature type="chain" id="PRO_5046626585" evidence="1">
    <location>
        <begin position="23"/>
        <end position="299"/>
    </location>
</feature>
<keyword evidence="3" id="KW-1185">Reference proteome</keyword>
<proteinExistence type="predicted"/>
<evidence type="ECO:0000313" key="2">
    <source>
        <dbReference type="EMBL" id="MDG0815345.1"/>
    </source>
</evidence>
<dbReference type="Proteomes" id="UP001152321">
    <property type="component" value="Unassembled WGS sequence"/>
</dbReference>
<accession>A0ABT6DGH3</accession>
<dbReference type="EMBL" id="JANRMI010000001">
    <property type="protein sequence ID" value="MDG0815345.1"/>
    <property type="molecule type" value="Genomic_DNA"/>
</dbReference>
<dbReference type="RefSeq" id="WP_277576821.1">
    <property type="nucleotide sequence ID" value="NZ_JANRMI010000001.1"/>
</dbReference>
<reference evidence="2" key="1">
    <citation type="submission" date="2022-08" db="EMBL/GenBank/DDBJ databases">
        <title>Novel Bdellovibrio Species Isolated from Svalbard: Designation Bdellovibrio svalbardensis.</title>
        <authorList>
            <person name="Mitchell R.J."/>
            <person name="Choi S.Y."/>
        </authorList>
    </citation>
    <scope>NUCLEOTIDE SEQUENCE</scope>
    <source>
        <strain evidence="2">PAP01</strain>
    </source>
</reference>
<name>A0ABT6DGH3_9BACT</name>